<accession>A0A0D1XCL4</accession>
<evidence type="ECO:0000256" key="1">
    <source>
        <dbReference type="ARBA" id="ARBA00023015"/>
    </source>
</evidence>
<keyword evidence="4" id="KW-0539">Nucleus</keyword>
<evidence type="ECO:0000313" key="8">
    <source>
        <dbReference type="Proteomes" id="UP000053599"/>
    </source>
</evidence>
<keyword evidence="1" id="KW-0805">Transcription regulation</keyword>
<reference evidence="7 8" key="1">
    <citation type="submission" date="2015-01" db="EMBL/GenBank/DDBJ databases">
        <title>The Genome Sequence of Exophiala sideris CBS121828.</title>
        <authorList>
            <consortium name="The Broad Institute Genomics Platform"/>
            <person name="Cuomo C."/>
            <person name="de Hoog S."/>
            <person name="Gorbushina A."/>
            <person name="Stielow B."/>
            <person name="Teixiera M."/>
            <person name="Abouelleil A."/>
            <person name="Chapman S.B."/>
            <person name="Priest M."/>
            <person name="Young S.K."/>
            <person name="Wortman J."/>
            <person name="Nusbaum C."/>
            <person name="Birren B."/>
        </authorList>
    </citation>
    <scope>NUCLEOTIDE SEQUENCE [LARGE SCALE GENOMIC DNA]</scope>
    <source>
        <strain evidence="7 8">CBS 121828</strain>
    </source>
</reference>
<feature type="region of interest" description="Disordered" evidence="5">
    <location>
        <begin position="170"/>
        <end position="213"/>
    </location>
</feature>
<proteinExistence type="predicted"/>
<evidence type="ECO:0000256" key="5">
    <source>
        <dbReference type="SAM" id="MobiDB-lite"/>
    </source>
</evidence>
<feature type="compositionally biased region" description="Low complexity" evidence="5">
    <location>
        <begin position="186"/>
        <end position="197"/>
    </location>
</feature>
<dbReference type="Pfam" id="PF00172">
    <property type="entry name" value="Zn_clus"/>
    <property type="match status" value="1"/>
</dbReference>
<feature type="compositionally biased region" description="Pro residues" evidence="5">
    <location>
        <begin position="174"/>
        <end position="185"/>
    </location>
</feature>
<evidence type="ECO:0000256" key="2">
    <source>
        <dbReference type="ARBA" id="ARBA00023125"/>
    </source>
</evidence>
<dbReference type="PROSITE" id="PS00463">
    <property type="entry name" value="ZN2_CY6_FUNGAL_1"/>
    <property type="match status" value="1"/>
</dbReference>
<dbReference type="EMBL" id="KN846951">
    <property type="protein sequence ID" value="KIV85601.1"/>
    <property type="molecule type" value="Genomic_DNA"/>
</dbReference>
<dbReference type="AlphaFoldDB" id="A0A0D1XCL4"/>
<dbReference type="InterPro" id="IPR001138">
    <property type="entry name" value="Zn2Cys6_DnaBD"/>
</dbReference>
<name>A0A0D1XCL4_9EURO</name>
<sequence>MATTTLDTAAVSEKACHACRQRRVKCDKRLPGCLRCEKLGRPCTGYDTERKFLDEGIKVRRKYDGNFQAIPDLSRKATSTPPLNFTTAPRNEAQQTTTPPIPGSVNRNQPNPPIPQIISPPITSPPSLPGISSINARSSYPNVQYPLFGVSNQSSPGLSPGLNIFAQTRLPQPLFGPPSPQPPSNVPSSAPASNPPSNFQYPLHDHEQPQYGQDHSTAKLISGKPQYAPSETDTYVSEDYFDLDIDTYYAKGNNACGFIPGLPVILTDTTGPETDEDLLTNDYASLSGRSSVYDGSEGGRKRPEYSQKYLHERMTELAGLTRHFVQEVSPSMDLFDLDTYFSRIVPLKAVQNVMLRSAMAAVAANQIGQLLAKGAAKEDLQHLLPLLGEGGADQHTDWFYKAANYYDRGISYLRIFLQRWLSDTSNDLTGHASRYNAVRNFSDASSKESSALGVSNKRRRISRQATTDGADMEALVAAISVFSLYESVDNPTDDWSQHLDGFKALLETKILPQAISAPSLRPGPYISMKAGRAAFWNFARADYLAAYINHSKTKLDPDNLTMFKAAGLPLTEDGTLTYNDPSAPISTIVFNQPGDREDVVACTLIWIVLRVMNFVAPQDDTSNSASGTPQMFESPGTIGFKSASDAGTPTPIQTRIARWKMLRRQLEEWYDNLPFTFQPYAMMGAGSQHPNEPPSEQRPRFTRIFFSVAMCAAALQLYHFAQILLLLNQPVDEGDTRNIANRIRMFRKVSEELEYHSRQICGIALGKPPPAVARQMVHSLYLAGLCFEEKDDRAVVLELLGNIEKETGASTAQRVRELREQWGWDDEIREID</sequence>
<dbReference type="GO" id="GO:0008270">
    <property type="term" value="F:zinc ion binding"/>
    <property type="evidence" value="ECO:0007669"/>
    <property type="project" value="InterPro"/>
</dbReference>
<dbReference type="Proteomes" id="UP000053599">
    <property type="component" value="Unassembled WGS sequence"/>
</dbReference>
<dbReference type="CDD" id="cd00067">
    <property type="entry name" value="GAL4"/>
    <property type="match status" value="1"/>
</dbReference>
<dbReference type="PANTHER" id="PTHR37534">
    <property type="entry name" value="TRANSCRIPTIONAL ACTIVATOR PROTEIN UGA3"/>
    <property type="match status" value="1"/>
</dbReference>
<organism evidence="7 8">
    <name type="scientific">Exophiala sideris</name>
    <dbReference type="NCBI Taxonomy" id="1016849"/>
    <lineage>
        <taxon>Eukaryota</taxon>
        <taxon>Fungi</taxon>
        <taxon>Dikarya</taxon>
        <taxon>Ascomycota</taxon>
        <taxon>Pezizomycotina</taxon>
        <taxon>Eurotiomycetes</taxon>
        <taxon>Chaetothyriomycetidae</taxon>
        <taxon>Chaetothyriales</taxon>
        <taxon>Herpotrichiellaceae</taxon>
        <taxon>Exophiala</taxon>
    </lineage>
</organism>
<gene>
    <name evidence="7" type="ORF">PV11_01278</name>
</gene>
<feature type="region of interest" description="Disordered" evidence="5">
    <location>
        <begin position="73"/>
        <end position="130"/>
    </location>
</feature>
<evidence type="ECO:0000256" key="4">
    <source>
        <dbReference type="ARBA" id="ARBA00023242"/>
    </source>
</evidence>
<dbReference type="GO" id="GO:0000976">
    <property type="term" value="F:transcription cis-regulatory region binding"/>
    <property type="evidence" value="ECO:0007669"/>
    <property type="project" value="TreeGrafter"/>
</dbReference>
<dbReference type="SMART" id="SM00066">
    <property type="entry name" value="GAL4"/>
    <property type="match status" value="1"/>
</dbReference>
<feature type="compositionally biased region" description="Polar residues" evidence="5">
    <location>
        <begin position="76"/>
        <end position="98"/>
    </location>
</feature>
<dbReference type="OrthoDB" id="5418899at2759"/>
<dbReference type="Gene3D" id="4.10.240.10">
    <property type="entry name" value="Zn(2)-C6 fungal-type DNA-binding domain"/>
    <property type="match status" value="1"/>
</dbReference>
<evidence type="ECO:0000256" key="3">
    <source>
        <dbReference type="ARBA" id="ARBA00023163"/>
    </source>
</evidence>
<dbReference type="InterPro" id="IPR036864">
    <property type="entry name" value="Zn2-C6_fun-type_DNA-bd_sf"/>
</dbReference>
<keyword evidence="3" id="KW-0804">Transcription</keyword>
<dbReference type="GO" id="GO:0045944">
    <property type="term" value="P:positive regulation of transcription by RNA polymerase II"/>
    <property type="evidence" value="ECO:0007669"/>
    <property type="project" value="TreeGrafter"/>
</dbReference>
<feature type="domain" description="Zn(2)-C6 fungal-type" evidence="6">
    <location>
        <begin position="15"/>
        <end position="44"/>
    </location>
</feature>
<dbReference type="PROSITE" id="PS50048">
    <property type="entry name" value="ZN2_CY6_FUNGAL_2"/>
    <property type="match status" value="1"/>
</dbReference>
<dbReference type="GO" id="GO:0000981">
    <property type="term" value="F:DNA-binding transcription factor activity, RNA polymerase II-specific"/>
    <property type="evidence" value="ECO:0007669"/>
    <property type="project" value="InterPro"/>
</dbReference>
<dbReference type="GO" id="GO:0005634">
    <property type="term" value="C:nucleus"/>
    <property type="evidence" value="ECO:0007669"/>
    <property type="project" value="TreeGrafter"/>
</dbReference>
<dbReference type="HOGENOM" id="CLU_013869_2_0_1"/>
<keyword evidence="2" id="KW-0238">DNA-binding</keyword>
<dbReference type="PANTHER" id="PTHR37534:SF9">
    <property type="entry name" value="ZN(II)2CYS6 TRANSCRIPTION FACTOR (EUROFUNG)"/>
    <property type="match status" value="1"/>
</dbReference>
<protein>
    <recommendedName>
        <fullName evidence="6">Zn(2)-C6 fungal-type domain-containing protein</fullName>
    </recommendedName>
</protein>
<dbReference type="SUPFAM" id="SSF57701">
    <property type="entry name" value="Zn2/Cys6 DNA-binding domain"/>
    <property type="match status" value="1"/>
</dbReference>
<dbReference type="STRING" id="1016849.A0A0D1XCL4"/>
<evidence type="ECO:0000313" key="7">
    <source>
        <dbReference type="EMBL" id="KIV85601.1"/>
    </source>
</evidence>
<evidence type="ECO:0000259" key="6">
    <source>
        <dbReference type="PROSITE" id="PS50048"/>
    </source>
</evidence>